<name>A0ACC3DZI6_9PEZI</name>
<dbReference type="EMBL" id="JAWDJW010000012">
    <property type="protein sequence ID" value="KAK3082082.1"/>
    <property type="molecule type" value="Genomic_DNA"/>
</dbReference>
<evidence type="ECO:0000313" key="1">
    <source>
        <dbReference type="EMBL" id="KAK3082082.1"/>
    </source>
</evidence>
<proteinExistence type="predicted"/>
<sequence>MALSVAPTMHLNAPDDTMEISSDAGGRGDDIDIDIDLTEQADFDEAMMEDGRYDATQEMNHDLHQDLDQDLPDTTNDEVMYEDSEADGMNQESLMYDNITNPDEHLADVNEPEHTDITFSSAAEMNLNAASADPDHAIGNAQDLEIEEPANISNTSDLAASSVYPSNHSVPDESHTSDIHNSSYEEQTDITQMPLQISEQGNKSHEQSSAEEEHSVPNFAAQKPTHLESSESVTADLSAAAPERIANEVANDLPTTSPDSRPKELVSVDSTVNDTQEGNGALASKQYVDDYVTAPHDSPISKLPVIVVYEGANLCLFPPMSHQDGLPETYLLQDATVSDQSLGDLFRACRHVLGDTIGEENELTLEIEDLQMSISENSAHCVSVTLSSILDVYTRLRKLDDLNHSEPLYINLLRVRTLPSLVSELSQAVAAGKGLGEVEYLQFSDPVNNDEHEHEIGNDDGGAQGGEHGEELHFDTQVNESAAALKPNHVHGLSDKPSVVGVSGQEERHDNEASHADVADMHAGDMSNPSNEAPGAAEMSIHNGLQDPFTTPLSAETEQVLNDSGSAPDLSVSIATDSATQDLQSYALEPHALESHEELGEEDLIDYSEEDEDDVEGAHAADCSSGSSTIQGDTVQPVPSEFDPVVFLDDEKLIDWSSDDHQVVRPLVYGKSTGGKGPVTWYRERVYPAKQEQDLVHEAAEDQDQDEDDSTDEETMEAGPEQIATPASLPQAVSDSPVERDNGATNRESSANHKLDEQQEQYDGEHTEEWDDFLTNDDHTGQEDEYDNAGLGGESFDDTAEWTHNDQQEQLEDPKQPADQSLGNPADDGSESAQSLPVQDHSHSFEGDLDEIQYDDDDEQPGLEAPNAVAPQPSANSPLSKRSWEEHNDGDEGEENDQGMLRRDDTGNVIAHSMTEPKRVRSE</sequence>
<protein>
    <submittedName>
        <fullName evidence="1">Uncharacterized protein</fullName>
    </submittedName>
</protein>
<organism evidence="1 2">
    <name type="scientific">Coniosporium uncinatum</name>
    <dbReference type="NCBI Taxonomy" id="93489"/>
    <lineage>
        <taxon>Eukaryota</taxon>
        <taxon>Fungi</taxon>
        <taxon>Dikarya</taxon>
        <taxon>Ascomycota</taxon>
        <taxon>Pezizomycotina</taxon>
        <taxon>Dothideomycetes</taxon>
        <taxon>Dothideomycetes incertae sedis</taxon>
        <taxon>Coniosporium</taxon>
    </lineage>
</organism>
<keyword evidence="2" id="KW-1185">Reference proteome</keyword>
<gene>
    <name evidence="1" type="ORF">LTS18_005068</name>
</gene>
<dbReference type="Proteomes" id="UP001186974">
    <property type="component" value="Unassembled WGS sequence"/>
</dbReference>
<comment type="caution">
    <text evidence="1">The sequence shown here is derived from an EMBL/GenBank/DDBJ whole genome shotgun (WGS) entry which is preliminary data.</text>
</comment>
<accession>A0ACC3DZI6</accession>
<evidence type="ECO:0000313" key="2">
    <source>
        <dbReference type="Proteomes" id="UP001186974"/>
    </source>
</evidence>
<reference evidence="1" key="1">
    <citation type="submission" date="2024-09" db="EMBL/GenBank/DDBJ databases">
        <title>Black Yeasts Isolated from many extreme environments.</title>
        <authorList>
            <person name="Coleine C."/>
            <person name="Stajich J.E."/>
            <person name="Selbmann L."/>
        </authorList>
    </citation>
    <scope>NUCLEOTIDE SEQUENCE</scope>
    <source>
        <strain evidence="1">CCFEE 5737</strain>
    </source>
</reference>